<protein>
    <recommendedName>
        <fullName evidence="3">DUF2835 domain-containing protein</fullName>
    </recommendedName>
</protein>
<dbReference type="Pfam" id="PF11197">
    <property type="entry name" value="DUF2835"/>
    <property type="match status" value="1"/>
</dbReference>
<gene>
    <name evidence="1" type="ORF">GCM10010982_20730</name>
</gene>
<evidence type="ECO:0008006" key="3">
    <source>
        <dbReference type="Google" id="ProtNLM"/>
    </source>
</evidence>
<reference evidence="1" key="2">
    <citation type="submission" date="2020-09" db="EMBL/GenBank/DDBJ databases">
        <authorList>
            <person name="Sun Q."/>
            <person name="Zhou Y."/>
        </authorList>
    </citation>
    <scope>NUCLEOTIDE SEQUENCE</scope>
    <source>
        <strain evidence="1">CGMCC 1.7086</strain>
    </source>
</reference>
<proteinExistence type="predicted"/>
<accession>A0A917YY17</accession>
<comment type="caution">
    <text evidence="1">The sequence shown here is derived from an EMBL/GenBank/DDBJ whole genome shotgun (WGS) entry which is preliminary data.</text>
</comment>
<organism evidence="1 2">
    <name type="scientific">Bowmanella pacifica</name>
    <dbReference type="NCBI Taxonomy" id="502051"/>
    <lineage>
        <taxon>Bacteria</taxon>
        <taxon>Pseudomonadati</taxon>
        <taxon>Pseudomonadota</taxon>
        <taxon>Gammaproteobacteria</taxon>
        <taxon>Alteromonadales</taxon>
        <taxon>Alteromonadaceae</taxon>
        <taxon>Bowmanella</taxon>
    </lineage>
</organism>
<dbReference type="InterPro" id="IPR021363">
    <property type="entry name" value="DUF2835"/>
</dbReference>
<evidence type="ECO:0000313" key="2">
    <source>
        <dbReference type="Proteomes" id="UP000606935"/>
    </source>
</evidence>
<keyword evidence="2" id="KW-1185">Reference proteome</keyword>
<reference evidence="1" key="1">
    <citation type="journal article" date="2014" name="Int. J. Syst. Evol. Microbiol.">
        <title>Complete genome sequence of Corynebacterium casei LMG S-19264T (=DSM 44701T), isolated from a smear-ripened cheese.</title>
        <authorList>
            <consortium name="US DOE Joint Genome Institute (JGI-PGF)"/>
            <person name="Walter F."/>
            <person name="Albersmeier A."/>
            <person name="Kalinowski J."/>
            <person name="Ruckert C."/>
        </authorList>
    </citation>
    <scope>NUCLEOTIDE SEQUENCE</scope>
    <source>
        <strain evidence="1">CGMCC 1.7086</strain>
    </source>
</reference>
<dbReference type="EMBL" id="BMLS01000003">
    <property type="protein sequence ID" value="GGO69477.1"/>
    <property type="molecule type" value="Genomic_DNA"/>
</dbReference>
<dbReference type="Proteomes" id="UP000606935">
    <property type="component" value="Unassembled WGS sequence"/>
</dbReference>
<sequence length="73" mass="8677">MKIYFFNLRLSYEECRPLYLGTVQNMIVRTDSGERVQLPVANLRPYVEMQGLQGRFRLMVNEQNKIHSLERVS</sequence>
<evidence type="ECO:0000313" key="1">
    <source>
        <dbReference type="EMBL" id="GGO69477.1"/>
    </source>
</evidence>
<name>A0A917YY17_9ALTE</name>
<dbReference type="RefSeq" id="WP_188694364.1">
    <property type="nucleotide sequence ID" value="NZ_BMLS01000003.1"/>
</dbReference>
<dbReference type="AlphaFoldDB" id="A0A917YY17"/>